<comment type="caution">
    <text evidence="2">The sequence shown here is derived from an EMBL/GenBank/DDBJ whole genome shotgun (WGS) entry which is preliminary data.</text>
</comment>
<dbReference type="RefSeq" id="WP_115774298.1">
    <property type="nucleotide sequence ID" value="NZ_PIOC01000024.1"/>
</dbReference>
<proteinExistence type="predicted"/>
<gene>
    <name evidence="2" type="ORF">CWR48_15755</name>
</gene>
<feature type="chain" id="PRO_5017826835" description="Lipoprotein" evidence="1">
    <location>
        <begin position="23"/>
        <end position="174"/>
    </location>
</feature>
<keyword evidence="1" id="KW-0732">Signal</keyword>
<keyword evidence="3" id="KW-1185">Reference proteome</keyword>
<organism evidence="2 3">
    <name type="scientific">Oceanobacillus arenosus</name>
    <dbReference type="NCBI Taxonomy" id="1229153"/>
    <lineage>
        <taxon>Bacteria</taxon>
        <taxon>Bacillati</taxon>
        <taxon>Bacillota</taxon>
        <taxon>Bacilli</taxon>
        <taxon>Bacillales</taxon>
        <taxon>Bacillaceae</taxon>
        <taxon>Oceanobacillus</taxon>
    </lineage>
</organism>
<evidence type="ECO:0000313" key="3">
    <source>
        <dbReference type="Proteomes" id="UP000257143"/>
    </source>
</evidence>
<dbReference type="Proteomes" id="UP000257143">
    <property type="component" value="Unassembled WGS sequence"/>
</dbReference>
<sequence>MKKVSFLLLGLILLAACGTAEKESKPAAQMSAVSNNSIELVEVDAPAEEKEVVDIPTERTVDTGPNYPWQNFSTGKIEELQQSGETVYLFSDAEEFEDALVKSVTREYEEHVDVDQTISIFANYLDLFIQEVSPVVDNQEYFDKMQEVEETMIEKEYEQVPDLIEEAKTLRESE</sequence>
<accession>A0A3D8PK98</accession>
<dbReference type="PROSITE" id="PS51257">
    <property type="entry name" value="PROKAR_LIPOPROTEIN"/>
    <property type="match status" value="1"/>
</dbReference>
<evidence type="ECO:0000313" key="2">
    <source>
        <dbReference type="EMBL" id="RDW16500.1"/>
    </source>
</evidence>
<evidence type="ECO:0000256" key="1">
    <source>
        <dbReference type="SAM" id="SignalP"/>
    </source>
</evidence>
<dbReference type="AlphaFoldDB" id="A0A3D8PK98"/>
<feature type="signal peptide" evidence="1">
    <location>
        <begin position="1"/>
        <end position="22"/>
    </location>
</feature>
<evidence type="ECO:0008006" key="4">
    <source>
        <dbReference type="Google" id="ProtNLM"/>
    </source>
</evidence>
<name>A0A3D8PK98_9BACI</name>
<reference evidence="3" key="1">
    <citation type="submission" date="2017-11" db="EMBL/GenBank/DDBJ databases">
        <authorList>
            <person name="Zhu W."/>
        </authorList>
    </citation>
    <scope>NUCLEOTIDE SEQUENCE [LARGE SCALE GENOMIC DNA]</scope>
    <source>
        <strain evidence="3">CAU 1183</strain>
    </source>
</reference>
<dbReference type="OrthoDB" id="9897285at2"/>
<protein>
    <recommendedName>
        <fullName evidence="4">Lipoprotein</fullName>
    </recommendedName>
</protein>
<dbReference type="EMBL" id="PIOC01000024">
    <property type="protein sequence ID" value="RDW16500.1"/>
    <property type="molecule type" value="Genomic_DNA"/>
</dbReference>